<proteinExistence type="predicted"/>
<feature type="chain" id="PRO_5004904156" description="Orphan protein" evidence="1">
    <location>
        <begin position="25"/>
        <end position="191"/>
    </location>
</feature>
<dbReference type="OrthoDB" id="952191at2"/>
<evidence type="ECO:0008006" key="4">
    <source>
        <dbReference type="Google" id="ProtNLM"/>
    </source>
</evidence>
<keyword evidence="3" id="KW-1185">Reference proteome</keyword>
<dbReference type="EMBL" id="BAMD01000017">
    <property type="protein sequence ID" value="GAF03058.1"/>
    <property type="molecule type" value="Genomic_DNA"/>
</dbReference>
<feature type="signal peptide" evidence="1">
    <location>
        <begin position="1"/>
        <end position="24"/>
    </location>
</feature>
<dbReference type="InterPro" id="IPR045398">
    <property type="entry name" value="DUF6515"/>
</dbReference>
<dbReference type="eggNOG" id="ENOG502Z8NY">
    <property type="taxonomic scope" value="Bacteria"/>
</dbReference>
<dbReference type="AlphaFoldDB" id="W7Y604"/>
<accession>W7Y604</accession>
<dbReference type="RefSeq" id="WP_027470194.1">
    <property type="nucleotide sequence ID" value="NZ_BAMD01000017.1"/>
</dbReference>
<gene>
    <name evidence="2" type="ORF">JCM21142_41713</name>
</gene>
<comment type="caution">
    <text evidence="2">The sequence shown here is derived from an EMBL/GenBank/DDBJ whole genome shotgun (WGS) entry which is preliminary data.</text>
</comment>
<dbReference type="STRING" id="869213.GCA_000517085_00084"/>
<evidence type="ECO:0000313" key="3">
    <source>
        <dbReference type="Proteomes" id="UP000019402"/>
    </source>
</evidence>
<keyword evidence="1" id="KW-0732">Signal</keyword>
<protein>
    <recommendedName>
        <fullName evidence="4">Orphan protein</fullName>
    </recommendedName>
</protein>
<evidence type="ECO:0000256" key="1">
    <source>
        <dbReference type="SAM" id="SignalP"/>
    </source>
</evidence>
<organism evidence="2 3">
    <name type="scientific">Saccharicrinis fermentans DSM 9555 = JCM 21142</name>
    <dbReference type="NCBI Taxonomy" id="869213"/>
    <lineage>
        <taxon>Bacteria</taxon>
        <taxon>Pseudomonadati</taxon>
        <taxon>Bacteroidota</taxon>
        <taxon>Bacteroidia</taxon>
        <taxon>Marinilabiliales</taxon>
        <taxon>Marinilabiliaceae</taxon>
        <taxon>Saccharicrinis</taxon>
    </lineage>
</organism>
<dbReference type="Proteomes" id="UP000019402">
    <property type="component" value="Unassembled WGS sequence"/>
</dbReference>
<name>W7Y604_9BACT</name>
<sequence>MKILLKTYVISSLLLVALTSQVSAQSRRYTKNKKESKVIISKRIPSTKVKYKKPSRKVVTVRSLPAKTVIKHKGRMYYYANNKYYTRSSDRYIVIAPQVGFRIKVLPSNFKRVHFNSYDYFYANGIFYTQIEAGYEVVEPKVGTIVYELPNDFEKVVINDEIYYEYANILYEKVQVDGTRAYEIVGIIDME</sequence>
<dbReference type="Pfam" id="PF20125">
    <property type="entry name" value="DUF6515"/>
    <property type="match status" value="1"/>
</dbReference>
<evidence type="ECO:0000313" key="2">
    <source>
        <dbReference type="EMBL" id="GAF03058.1"/>
    </source>
</evidence>
<reference evidence="2 3" key="1">
    <citation type="journal article" date="2014" name="Genome Announc.">
        <title>Draft Genome Sequence of Cytophaga fermentans JCM 21142T, a Facultative Anaerobe Isolated from Marine Mud.</title>
        <authorList>
            <person name="Starns D."/>
            <person name="Oshima K."/>
            <person name="Suda W."/>
            <person name="Iino T."/>
            <person name="Yuki M."/>
            <person name="Inoue J."/>
            <person name="Kitamura K."/>
            <person name="Iida T."/>
            <person name="Darby A."/>
            <person name="Hattori M."/>
            <person name="Ohkuma M."/>
        </authorList>
    </citation>
    <scope>NUCLEOTIDE SEQUENCE [LARGE SCALE GENOMIC DNA]</scope>
    <source>
        <strain evidence="2 3">JCM 21142</strain>
    </source>
</reference>